<evidence type="ECO:0000313" key="4">
    <source>
        <dbReference type="Proteomes" id="UP000248857"/>
    </source>
</evidence>
<keyword evidence="2" id="KW-0812">Transmembrane</keyword>
<proteinExistence type="predicted"/>
<keyword evidence="4" id="KW-1185">Reference proteome</keyword>
<keyword evidence="2" id="KW-1133">Transmembrane helix</keyword>
<comment type="caution">
    <text evidence="3">The sequence shown here is derived from an EMBL/GenBank/DDBJ whole genome shotgun (WGS) entry which is preliminary data.</text>
</comment>
<sequence length="62" mass="6815">MVNKSCKGFLNLVIAAIKIELFILLILGMLILGYTVAVSLSDPAPPVPEKSPETEDEKYFYA</sequence>
<dbReference type="EMBL" id="PQWO01000044">
    <property type="protein sequence ID" value="PZD70315.1"/>
    <property type="molecule type" value="Genomic_DNA"/>
</dbReference>
<accession>A0A2W1JF08</accession>
<feature type="compositionally biased region" description="Basic and acidic residues" evidence="1">
    <location>
        <begin position="50"/>
        <end position="62"/>
    </location>
</feature>
<dbReference type="AlphaFoldDB" id="A0A2W1JF08"/>
<gene>
    <name evidence="3" type="ORF">C1752_14314</name>
</gene>
<keyword evidence="2" id="KW-0472">Membrane</keyword>
<protein>
    <submittedName>
        <fullName evidence="3">Uncharacterized protein</fullName>
    </submittedName>
</protein>
<evidence type="ECO:0000313" key="3">
    <source>
        <dbReference type="EMBL" id="PZD70315.1"/>
    </source>
</evidence>
<organism evidence="3 4">
    <name type="scientific">Acaryochloris thomasi RCC1774</name>
    <dbReference type="NCBI Taxonomy" id="1764569"/>
    <lineage>
        <taxon>Bacteria</taxon>
        <taxon>Bacillati</taxon>
        <taxon>Cyanobacteriota</taxon>
        <taxon>Cyanophyceae</taxon>
        <taxon>Acaryochloridales</taxon>
        <taxon>Acaryochloridaceae</taxon>
        <taxon>Acaryochloris</taxon>
        <taxon>Acaryochloris thomasi</taxon>
    </lineage>
</organism>
<feature type="region of interest" description="Disordered" evidence="1">
    <location>
        <begin position="42"/>
        <end position="62"/>
    </location>
</feature>
<dbReference type="Proteomes" id="UP000248857">
    <property type="component" value="Unassembled WGS sequence"/>
</dbReference>
<feature type="transmembrane region" description="Helical" evidence="2">
    <location>
        <begin position="12"/>
        <end position="37"/>
    </location>
</feature>
<reference evidence="3 4" key="1">
    <citation type="journal article" date="2018" name="Sci. Rep.">
        <title>A novel species of the marine cyanobacterium Acaryochloris with a unique pigment content and lifestyle.</title>
        <authorList>
            <person name="Partensky F."/>
            <person name="Six C."/>
            <person name="Ratin M."/>
            <person name="Garczarek L."/>
            <person name="Vaulot D."/>
            <person name="Probert I."/>
            <person name="Calteau A."/>
            <person name="Gourvil P."/>
            <person name="Marie D."/>
            <person name="Grebert T."/>
            <person name="Bouchier C."/>
            <person name="Le Panse S."/>
            <person name="Gachenot M."/>
            <person name="Rodriguez F."/>
            <person name="Garrido J.L."/>
        </authorList>
    </citation>
    <scope>NUCLEOTIDE SEQUENCE [LARGE SCALE GENOMIC DNA]</scope>
    <source>
        <strain evidence="3 4">RCC1774</strain>
    </source>
</reference>
<evidence type="ECO:0000256" key="2">
    <source>
        <dbReference type="SAM" id="Phobius"/>
    </source>
</evidence>
<evidence type="ECO:0000256" key="1">
    <source>
        <dbReference type="SAM" id="MobiDB-lite"/>
    </source>
</evidence>
<dbReference type="RefSeq" id="WP_110989147.1">
    <property type="nucleotide sequence ID" value="NZ_CAWNWM010000044.1"/>
</dbReference>
<name>A0A2W1JF08_9CYAN</name>